<dbReference type="PANTHER" id="PTHR10605">
    <property type="entry name" value="HEPARAN SULFATE SULFOTRANSFERASE"/>
    <property type="match status" value="1"/>
</dbReference>
<dbReference type="OrthoDB" id="981508at2"/>
<dbReference type="InterPro" id="IPR037359">
    <property type="entry name" value="NST/OST"/>
</dbReference>
<dbReference type="Proteomes" id="UP000199138">
    <property type="component" value="Unassembled WGS sequence"/>
</dbReference>
<dbReference type="PANTHER" id="PTHR10605:SF56">
    <property type="entry name" value="BIFUNCTIONAL HEPARAN SULFATE N-DEACETYLASE_N-SULFOTRANSFERASE"/>
    <property type="match status" value="1"/>
</dbReference>
<evidence type="ECO:0000256" key="2">
    <source>
        <dbReference type="ARBA" id="ARBA00023180"/>
    </source>
</evidence>
<name>A0A1I7FVY9_9FLAO</name>
<gene>
    <name evidence="4" type="ORF">SAMN05216480_102285</name>
</gene>
<dbReference type="AlphaFoldDB" id="A0A1I7FVY9"/>
<evidence type="ECO:0000313" key="5">
    <source>
        <dbReference type="Proteomes" id="UP000199138"/>
    </source>
</evidence>
<evidence type="ECO:0000259" key="3">
    <source>
        <dbReference type="Pfam" id="PF00685"/>
    </source>
</evidence>
<dbReference type="GO" id="GO:0008146">
    <property type="term" value="F:sulfotransferase activity"/>
    <property type="evidence" value="ECO:0007669"/>
    <property type="project" value="InterPro"/>
</dbReference>
<dbReference type="Pfam" id="PF00685">
    <property type="entry name" value="Sulfotransfer_1"/>
    <property type="match status" value="1"/>
</dbReference>
<keyword evidence="2" id="KW-0325">Glycoprotein</keyword>
<accession>A0A1I7FVY9</accession>
<dbReference type="InterPro" id="IPR027417">
    <property type="entry name" value="P-loop_NTPase"/>
</dbReference>
<protein>
    <submittedName>
        <fullName evidence="4">Sulfotransferase domain-containing protein</fullName>
    </submittedName>
</protein>
<dbReference type="STRING" id="1224947.SAMN05216480_102285"/>
<dbReference type="Gene3D" id="3.40.50.300">
    <property type="entry name" value="P-loop containing nucleotide triphosphate hydrolases"/>
    <property type="match status" value="1"/>
</dbReference>
<organism evidence="4 5">
    <name type="scientific">Pustulibacterium marinum</name>
    <dbReference type="NCBI Taxonomy" id="1224947"/>
    <lineage>
        <taxon>Bacteria</taxon>
        <taxon>Pseudomonadati</taxon>
        <taxon>Bacteroidota</taxon>
        <taxon>Flavobacteriia</taxon>
        <taxon>Flavobacteriales</taxon>
        <taxon>Flavobacteriaceae</taxon>
        <taxon>Pustulibacterium</taxon>
    </lineage>
</organism>
<proteinExistence type="predicted"/>
<keyword evidence="5" id="KW-1185">Reference proteome</keyword>
<sequence>MTLNQSKLPNLFIPGAGKSGTSSLHNFLNEHPEISMSTIKEPHFWTTQNFEITTEESIGDYLNLFGKTTFRGESSTGYLFFKNFIPNIKSVYKENPKFIIVLRNPIDRIYSQYWWLKGLGSEKLPFREAVLQDKNVYPDQSLQLAEQFYKTYFQFGLYAERIQAFYNAFGKENIHIITSENLKNNTLEAVNSCFLFLGLNTLNDITSKNTNTTTQLKFPWIYNNVKKIALNSSAPKRLLKPFFPASVRKKINEGIHPAVYKLTATSKAYPEMTLEDREWLKKLYEKNVSELKKTTGFSFEEWTDFN</sequence>
<feature type="domain" description="Sulfotransferase" evidence="3">
    <location>
        <begin position="10"/>
        <end position="288"/>
    </location>
</feature>
<reference evidence="4 5" key="1">
    <citation type="submission" date="2016-10" db="EMBL/GenBank/DDBJ databases">
        <authorList>
            <person name="de Groot N.N."/>
        </authorList>
    </citation>
    <scope>NUCLEOTIDE SEQUENCE [LARGE SCALE GENOMIC DNA]</scope>
    <source>
        <strain evidence="4 5">CGMCC 1.12333</strain>
    </source>
</reference>
<dbReference type="SUPFAM" id="SSF52540">
    <property type="entry name" value="P-loop containing nucleoside triphosphate hydrolases"/>
    <property type="match status" value="1"/>
</dbReference>
<keyword evidence="1 4" id="KW-0808">Transferase</keyword>
<dbReference type="InterPro" id="IPR000863">
    <property type="entry name" value="Sulfotransferase_dom"/>
</dbReference>
<dbReference type="RefSeq" id="WP_093024023.1">
    <property type="nucleotide sequence ID" value="NZ_FPBK01000002.1"/>
</dbReference>
<evidence type="ECO:0000313" key="4">
    <source>
        <dbReference type="EMBL" id="SFU40365.1"/>
    </source>
</evidence>
<dbReference type="EMBL" id="FPBK01000002">
    <property type="protein sequence ID" value="SFU40365.1"/>
    <property type="molecule type" value="Genomic_DNA"/>
</dbReference>
<evidence type="ECO:0000256" key="1">
    <source>
        <dbReference type="ARBA" id="ARBA00022679"/>
    </source>
</evidence>